<evidence type="ECO:0000256" key="6">
    <source>
        <dbReference type="ARBA" id="ARBA00022475"/>
    </source>
</evidence>
<dbReference type="PANTHER" id="PTHR20963:SF8">
    <property type="entry name" value="MULTIPLE INOSITOL POLYPHOSPHATE PHOSPHATASE 1"/>
    <property type="match status" value="1"/>
</dbReference>
<evidence type="ECO:0000256" key="10">
    <source>
        <dbReference type="ARBA" id="ARBA00023180"/>
    </source>
</evidence>
<dbReference type="GO" id="GO:0034417">
    <property type="term" value="F:bisphosphoglycerate 3-phosphatase activity"/>
    <property type="evidence" value="ECO:0007669"/>
    <property type="project" value="UniProtKB-EC"/>
</dbReference>
<gene>
    <name evidence="18" type="ORF">NQ318_017277</name>
</gene>
<evidence type="ECO:0000313" key="18">
    <source>
        <dbReference type="EMBL" id="KAJ8943260.1"/>
    </source>
</evidence>
<dbReference type="Pfam" id="PF00328">
    <property type="entry name" value="His_Phos_2"/>
    <property type="match status" value="1"/>
</dbReference>
<keyword evidence="16" id="KW-1015">Disulfide bond</keyword>
<dbReference type="PIRSF" id="PIRSF000894">
    <property type="entry name" value="Acid_phosphatase"/>
    <property type="match status" value="1"/>
</dbReference>
<dbReference type="SUPFAM" id="SSF53254">
    <property type="entry name" value="Phosphoglycerate mutase-like"/>
    <property type="match status" value="1"/>
</dbReference>
<dbReference type="InterPro" id="IPR000560">
    <property type="entry name" value="His_Pase_clade-2"/>
</dbReference>
<comment type="subcellular location">
    <subcellularLocation>
        <location evidence="1">Cell membrane</location>
    </subcellularLocation>
</comment>
<evidence type="ECO:0000256" key="14">
    <source>
        <dbReference type="ARBA" id="ARBA00043691"/>
    </source>
</evidence>
<feature type="chain" id="PRO_5043474105" description="Multiple inositol polyphosphate phosphatase 1" evidence="17">
    <location>
        <begin position="37"/>
        <end position="462"/>
    </location>
</feature>
<dbReference type="GO" id="GO:0052745">
    <property type="term" value="F:inositol phosphate phosphatase activity"/>
    <property type="evidence" value="ECO:0007669"/>
    <property type="project" value="TreeGrafter"/>
</dbReference>
<keyword evidence="9" id="KW-0472">Membrane</keyword>
<dbReference type="GO" id="GO:0003993">
    <property type="term" value="F:acid phosphatase activity"/>
    <property type="evidence" value="ECO:0007669"/>
    <property type="project" value="TreeGrafter"/>
</dbReference>
<evidence type="ECO:0000256" key="13">
    <source>
        <dbReference type="ARBA" id="ARBA00043671"/>
    </source>
</evidence>
<comment type="catalytic activity">
    <reaction evidence="12">
        <text>1D-myo-inositol 1,2,5,6-tetrakisphosphate + H2O = 1D-myo-inositol 1,2,6-trisphosphate + phosphate</text>
        <dbReference type="Rhea" id="RHEA:77119"/>
        <dbReference type="ChEBI" id="CHEBI:15377"/>
        <dbReference type="ChEBI" id="CHEBI:43474"/>
        <dbReference type="ChEBI" id="CHEBI:195535"/>
        <dbReference type="ChEBI" id="CHEBI:195537"/>
        <dbReference type="EC" id="3.1.3.62"/>
    </reaction>
    <physiologicalReaction direction="left-to-right" evidence="12">
        <dbReference type="Rhea" id="RHEA:77120"/>
    </physiologicalReaction>
</comment>
<dbReference type="CDD" id="cd07061">
    <property type="entry name" value="HP_HAP_like"/>
    <property type="match status" value="1"/>
</dbReference>
<evidence type="ECO:0000256" key="17">
    <source>
        <dbReference type="SAM" id="SignalP"/>
    </source>
</evidence>
<comment type="catalytic activity">
    <reaction evidence="15">
        <text>(2R)-2,3-bisphosphoglycerate + H2O = (2R)-2-phosphoglycerate + phosphate</text>
        <dbReference type="Rhea" id="RHEA:27381"/>
        <dbReference type="ChEBI" id="CHEBI:15377"/>
        <dbReference type="ChEBI" id="CHEBI:43474"/>
        <dbReference type="ChEBI" id="CHEBI:58248"/>
        <dbReference type="ChEBI" id="CHEBI:58289"/>
        <dbReference type="EC" id="3.1.3.80"/>
    </reaction>
    <physiologicalReaction direction="left-to-right" evidence="15">
        <dbReference type="Rhea" id="RHEA:27382"/>
    </physiologicalReaction>
</comment>
<evidence type="ECO:0000256" key="3">
    <source>
        <dbReference type="ARBA" id="ARBA00012976"/>
    </source>
</evidence>
<evidence type="ECO:0000256" key="5">
    <source>
        <dbReference type="ARBA" id="ARBA00018097"/>
    </source>
</evidence>
<evidence type="ECO:0000256" key="4">
    <source>
        <dbReference type="ARBA" id="ARBA00013040"/>
    </source>
</evidence>
<keyword evidence="6" id="KW-1003">Cell membrane</keyword>
<name>A0AAV8XX31_9CUCU</name>
<evidence type="ECO:0000256" key="11">
    <source>
        <dbReference type="ARBA" id="ARBA00031642"/>
    </source>
</evidence>
<evidence type="ECO:0000256" key="9">
    <source>
        <dbReference type="ARBA" id="ARBA00023136"/>
    </source>
</evidence>
<reference evidence="18" key="1">
    <citation type="journal article" date="2023" name="Insect Mol. Biol.">
        <title>Genome sequencing provides insights into the evolution of gene families encoding plant cell wall-degrading enzymes in longhorned beetles.</title>
        <authorList>
            <person name="Shin N.R."/>
            <person name="Okamura Y."/>
            <person name="Kirsch R."/>
            <person name="Pauchet Y."/>
        </authorList>
    </citation>
    <scope>NUCLEOTIDE SEQUENCE</scope>
    <source>
        <strain evidence="18">AMC_N1</strain>
    </source>
</reference>
<keyword evidence="7 17" id="KW-0732">Signal</keyword>
<keyword evidence="19" id="KW-1185">Reference proteome</keyword>
<evidence type="ECO:0000256" key="15">
    <source>
        <dbReference type="ARBA" id="ARBA00043832"/>
    </source>
</evidence>
<evidence type="ECO:0000256" key="7">
    <source>
        <dbReference type="ARBA" id="ARBA00022729"/>
    </source>
</evidence>
<comment type="catalytic activity">
    <reaction evidence="14">
        <text>1D-myo-inositol hexakisphosphate + H2O = 1D-myo-inositol 1,2,4,5,6-pentakisphosphate + phosphate</text>
        <dbReference type="Rhea" id="RHEA:16989"/>
        <dbReference type="ChEBI" id="CHEBI:15377"/>
        <dbReference type="ChEBI" id="CHEBI:43474"/>
        <dbReference type="ChEBI" id="CHEBI:57798"/>
        <dbReference type="ChEBI" id="CHEBI:58130"/>
        <dbReference type="EC" id="3.1.3.62"/>
    </reaction>
    <physiologicalReaction direction="left-to-right" evidence="14">
        <dbReference type="Rhea" id="RHEA:16990"/>
    </physiologicalReaction>
</comment>
<comment type="caution">
    <text evidence="18">The sequence shown here is derived from an EMBL/GenBank/DDBJ whole genome shotgun (WGS) entry which is preliminary data.</text>
</comment>
<sequence length="462" mass="54791">MFLHKRFLHLKANMSRQKRAEYSLLAVLYLATVVTAQNNWQNPQIDQNNPQDDDCCEEYCYVTDEEPYINFATKTAYDSLSRRSGSQHIVPDCTPVQFWSIIRHGTRLPTSSRMMALVNLNKLHEEVGRNYEQRRSYPDKGRLCREDYDIFRRWRWNDTVTPDKENTLTNQGVEDMKLLARRFKSKYPQLLQQSYDERSYYFQYSNSDRTQSSYQAYIEGLFGSDAFRVHANTMNDDRVIRPYDNCKTWEQNMGENPSTRNEYMRFIERPEYKKMERDVFRRLGFRYNLNDTVIKDIYDMCRYEKAWNVQQRSPWCIAFTKNQLKLLEYAEDLKYYYLTGYGNAMSEKIGCSPLKDLYSRFEKTVNGNSDGNKATFLFTNSATMQPCKGNEQYKVMFFLNEVPVEFPECSVGLCDWSTFQQKFQSTVENCNIESFCSGNSASSHYLNYFAMLTGVLFYYFRA</sequence>
<dbReference type="GO" id="GO:0005886">
    <property type="term" value="C:plasma membrane"/>
    <property type="evidence" value="ECO:0007669"/>
    <property type="project" value="UniProtKB-SubCell"/>
</dbReference>
<dbReference type="EC" id="3.1.3.80" evidence="3"/>
<evidence type="ECO:0000313" key="19">
    <source>
        <dbReference type="Proteomes" id="UP001162162"/>
    </source>
</evidence>
<comment type="similarity">
    <text evidence="2">Belongs to the histidine acid phosphatase family. MINPP1 subfamily.</text>
</comment>
<evidence type="ECO:0000256" key="2">
    <source>
        <dbReference type="ARBA" id="ARBA00008422"/>
    </source>
</evidence>
<evidence type="ECO:0000256" key="16">
    <source>
        <dbReference type="PIRSR" id="PIRSR000894-2"/>
    </source>
</evidence>
<accession>A0AAV8XX31</accession>
<dbReference type="Proteomes" id="UP001162162">
    <property type="component" value="Unassembled WGS sequence"/>
</dbReference>
<dbReference type="EMBL" id="JAPWTK010000294">
    <property type="protein sequence ID" value="KAJ8943260.1"/>
    <property type="molecule type" value="Genomic_DNA"/>
</dbReference>
<evidence type="ECO:0000256" key="1">
    <source>
        <dbReference type="ARBA" id="ARBA00004236"/>
    </source>
</evidence>
<protein>
    <recommendedName>
        <fullName evidence="5">Multiple inositol polyphosphate phosphatase 1</fullName>
        <ecNumber evidence="4">3.1.3.62</ecNumber>
        <ecNumber evidence="3">3.1.3.80</ecNumber>
    </recommendedName>
    <alternativeName>
        <fullName evidence="11">2,3-bisphosphoglycerate 3-phosphatase</fullName>
    </alternativeName>
</protein>
<keyword evidence="10" id="KW-0325">Glycoprotein</keyword>
<dbReference type="AlphaFoldDB" id="A0AAV8XX31"/>
<evidence type="ECO:0000256" key="8">
    <source>
        <dbReference type="ARBA" id="ARBA00022801"/>
    </source>
</evidence>
<comment type="catalytic activity">
    <reaction evidence="13">
        <text>1D-myo-inositol 1,2,4,5,6-pentakisphosphate + H2O = 1D-myo-inositol 1,2,5,6-tetrakisphosphate + phosphate</text>
        <dbReference type="Rhea" id="RHEA:77115"/>
        <dbReference type="ChEBI" id="CHEBI:15377"/>
        <dbReference type="ChEBI" id="CHEBI:43474"/>
        <dbReference type="ChEBI" id="CHEBI:57798"/>
        <dbReference type="ChEBI" id="CHEBI:195535"/>
        <dbReference type="EC" id="3.1.3.62"/>
    </reaction>
    <physiologicalReaction direction="left-to-right" evidence="13">
        <dbReference type="Rhea" id="RHEA:77116"/>
    </physiologicalReaction>
</comment>
<dbReference type="InterPro" id="IPR029033">
    <property type="entry name" value="His_PPase_superfam"/>
</dbReference>
<dbReference type="Gene3D" id="3.40.50.1240">
    <property type="entry name" value="Phosphoglycerate mutase-like"/>
    <property type="match status" value="1"/>
</dbReference>
<keyword evidence="8" id="KW-0378">Hydrolase</keyword>
<dbReference type="InterPro" id="IPR016274">
    <property type="entry name" value="Histidine_acid_Pase_euk"/>
</dbReference>
<dbReference type="EC" id="3.1.3.62" evidence="4"/>
<dbReference type="PANTHER" id="PTHR20963">
    <property type="entry name" value="MULTIPLE INOSITOL POLYPHOSPHATE PHOSPHATASE-RELATED"/>
    <property type="match status" value="1"/>
</dbReference>
<feature type="disulfide bond" evidence="16">
    <location>
        <begin position="301"/>
        <end position="316"/>
    </location>
</feature>
<feature type="signal peptide" evidence="17">
    <location>
        <begin position="1"/>
        <end position="36"/>
    </location>
</feature>
<evidence type="ECO:0000256" key="12">
    <source>
        <dbReference type="ARBA" id="ARBA00043668"/>
    </source>
</evidence>
<organism evidence="18 19">
    <name type="scientific">Aromia moschata</name>
    <dbReference type="NCBI Taxonomy" id="1265417"/>
    <lineage>
        <taxon>Eukaryota</taxon>
        <taxon>Metazoa</taxon>
        <taxon>Ecdysozoa</taxon>
        <taxon>Arthropoda</taxon>
        <taxon>Hexapoda</taxon>
        <taxon>Insecta</taxon>
        <taxon>Pterygota</taxon>
        <taxon>Neoptera</taxon>
        <taxon>Endopterygota</taxon>
        <taxon>Coleoptera</taxon>
        <taxon>Polyphaga</taxon>
        <taxon>Cucujiformia</taxon>
        <taxon>Chrysomeloidea</taxon>
        <taxon>Cerambycidae</taxon>
        <taxon>Cerambycinae</taxon>
        <taxon>Callichromatini</taxon>
        <taxon>Aromia</taxon>
    </lineage>
</organism>
<proteinExistence type="inferred from homology"/>